<dbReference type="AlphaFoldDB" id="A0A7R7TUT1"/>
<evidence type="ECO:0000313" key="2">
    <source>
        <dbReference type="Proteomes" id="UP000595446"/>
    </source>
</evidence>
<sequence length="34" mass="3491">MPATGAVQAREVLDKDLPANTLLRADQPGASAVN</sequence>
<organism evidence="1 2">
    <name type="scientific">Mycobacterium heckeshornense</name>
    <dbReference type="NCBI Taxonomy" id="110505"/>
    <lineage>
        <taxon>Bacteria</taxon>
        <taxon>Bacillati</taxon>
        <taxon>Actinomycetota</taxon>
        <taxon>Actinomycetes</taxon>
        <taxon>Mycobacteriales</taxon>
        <taxon>Mycobacteriaceae</taxon>
        <taxon>Mycobacterium</taxon>
    </lineage>
</organism>
<dbReference type="EMBL" id="AP024237">
    <property type="protein sequence ID" value="BCO35418.1"/>
    <property type="molecule type" value="Genomic_DNA"/>
</dbReference>
<accession>A0A7R7TUT1</accession>
<name>A0A7R7TUT1_9MYCO</name>
<protein>
    <submittedName>
        <fullName evidence="1">Uncharacterized protein</fullName>
    </submittedName>
</protein>
<reference evidence="1 2" key="1">
    <citation type="submission" date="2020-12" db="EMBL/GenBank/DDBJ databases">
        <title>Complete genome sequence of Mycobacterium heckeshornense JCM 15655T, closely related to a pathogenic non-tuberculous mycobacterial species Mycobacterium xenopi.</title>
        <authorList>
            <person name="Yoshida M."/>
            <person name="Fukano H."/>
            <person name="Asakura T."/>
            <person name="Suzuki M."/>
            <person name="Hoshino Y."/>
        </authorList>
    </citation>
    <scope>NUCLEOTIDE SEQUENCE [LARGE SCALE GENOMIC DNA]</scope>
    <source>
        <strain evidence="1 2">JCM 15655</strain>
    </source>
</reference>
<evidence type="ECO:0000313" key="1">
    <source>
        <dbReference type="EMBL" id="BCO35418.1"/>
    </source>
</evidence>
<proteinExistence type="predicted"/>
<gene>
    <name evidence="1" type="ORF">MHEC_18510</name>
</gene>
<keyword evidence="2" id="KW-1185">Reference proteome</keyword>
<dbReference type="Proteomes" id="UP000595446">
    <property type="component" value="Chromosome"/>
</dbReference>